<reference evidence="5" key="1">
    <citation type="journal article" date="2019" name="Int. J. Syst. Evol. Microbiol.">
        <title>The Global Catalogue of Microorganisms (GCM) 10K type strain sequencing project: providing services to taxonomists for standard genome sequencing and annotation.</title>
        <authorList>
            <consortium name="The Broad Institute Genomics Platform"/>
            <consortium name="The Broad Institute Genome Sequencing Center for Infectious Disease"/>
            <person name="Wu L."/>
            <person name="Ma J."/>
        </authorList>
    </citation>
    <scope>NUCLEOTIDE SEQUENCE [LARGE SCALE GENOMIC DNA]</scope>
    <source>
        <strain evidence="5">JCM 18283</strain>
    </source>
</reference>
<evidence type="ECO:0000256" key="1">
    <source>
        <dbReference type="ARBA" id="ARBA00023125"/>
    </source>
</evidence>
<dbReference type="PROSITE" id="PS50977">
    <property type="entry name" value="HTH_TETR_2"/>
    <property type="match status" value="1"/>
</dbReference>
<name>A0ABP9G150_9SPHI</name>
<comment type="caution">
    <text evidence="4">The sequence shown here is derived from an EMBL/GenBank/DDBJ whole genome shotgun (WGS) entry which is preliminary data.</text>
</comment>
<dbReference type="InterPro" id="IPR036271">
    <property type="entry name" value="Tet_transcr_reg_TetR-rel_C_sf"/>
</dbReference>
<dbReference type="Pfam" id="PF00440">
    <property type="entry name" value="TetR_N"/>
    <property type="match status" value="1"/>
</dbReference>
<evidence type="ECO:0000256" key="2">
    <source>
        <dbReference type="PROSITE-ProRule" id="PRU00335"/>
    </source>
</evidence>
<dbReference type="SUPFAM" id="SSF48498">
    <property type="entry name" value="Tetracyclin repressor-like, C-terminal domain"/>
    <property type="match status" value="1"/>
</dbReference>
<feature type="domain" description="HTH tetR-type" evidence="3">
    <location>
        <begin position="15"/>
        <end position="75"/>
    </location>
</feature>
<dbReference type="Proteomes" id="UP001501436">
    <property type="component" value="Unassembled WGS sequence"/>
</dbReference>
<gene>
    <name evidence="4" type="ORF">GCM10023313_30230</name>
</gene>
<accession>A0ABP9G150</accession>
<proteinExistence type="predicted"/>
<evidence type="ECO:0000313" key="4">
    <source>
        <dbReference type="EMBL" id="GAA4923862.1"/>
    </source>
</evidence>
<dbReference type="PANTHER" id="PTHR43479">
    <property type="entry name" value="ACREF/ENVCD OPERON REPRESSOR-RELATED"/>
    <property type="match status" value="1"/>
</dbReference>
<dbReference type="InterPro" id="IPR001647">
    <property type="entry name" value="HTH_TetR"/>
</dbReference>
<dbReference type="PANTHER" id="PTHR43479:SF11">
    <property type="entry name" value="ACREF_ENVCD OPERON REPRESSOR-RELATED"/>
    <property type="match status" value="1"/>
</dbReference>
<evidence type="ECO:0000313" key="5">
    <source>
        <dbReference type="Proteomes" id="UP001501436"/>
    </source>
</evidence>
<dbReference type="PRINTS" id="PR00455">
    <property type="entry name" value="HTHTETR"/>
</dbReference>
<keyword evidence="5" id="KW-1185">Reference proteome</keyword>
<dbReference type="Gene3D" id="1.10.357.10">
    <property type="entry name" value="Tetracycline Repressor, domain 2"/>
    <property type="match status" value="1"/>
</dbReference>
<dbReference type="SUPFAM" id="SSF46689">
    <property type="entry name" value="Homeodomain-like"/>
    <property type="match status" value="1"/>
</dbReference>
<protein>
    <submittedName>
        <fullName evidence="4">TetR/AcrR family transcriptional regulator</fullName>
    </submittedName>
</protein>
<dbReference type="InterPro" id="IPR009057">
    <property type="entry name" value="Homeodomain-like_sf"/>
</dbReference>
<keyword evidence="1 2" id="KW-0238">DNA-binding</keyword>
<feature type="DNA-binding region" description="H-T-H motif" evidence="2">
    <location>
        <begin position="38"/>
        <end position="57"/>
    </location>
</feature>
<dbReference type="EMBL" id="BAABJI010000002">
    <property type="protein sequence ID" value="GAA4923862.1"/>
    <property type="molecule type" value="Genomic_DNA"/>
</dbReference>
<sequence>MFNKFVKHFMATRDTGTEQLIKDTAKRVFFAEGRLHATTQDIADAAGVNRTLVNYYFRSKDSLIKQVYEEGMNDLSTRLVQVMEAEKPFRKKVEEFIDVFMADSMEYPYQETFLITEMNTHGNLYHKENMSEKVENFSRQIQAEMDAGRLEQMDPIHFSMNMFSMMIYPLIMKPMYKQFYNLDEEQFNKLMLERKEITCNMLFKK</sequence>
<evidence type="ECO:0000259" key="3">
    <source>
        <dbReference type="PROSITE" id="PS50977"/>
    </source>
</evidence>
<dbReference type="InterPro" id="IPR050624">
    <property type="entry name" value="HTH-type_Tx_Regulator"/>
</dbReference>
<organism evidence="4 5">
    <name type="scientific">Mucilaginibacter defluvii</name>
    <dbReference type="NCBI Taxonomy" id="1196019"/>
    <lineage>
        <taxon>Bacteria</taxon>
        <taxon>Pseudomonadati</taxon>
        <taxon>Bacteroidota</taxon>
        <taxon>Sphingobacteriia</taxon>
        <taxon>Sphingobacteriales</taxon>
        <taxon>Sphingobacteriaceae</taxon>
        <taxon>Mucilaginibacter</taxon>
    </lineage>
</organism>